<reference evidence="1" key="1">
    <citation type="journal article" date="2014" name="Front. Microbiol.">
        <title>High frequency of phylogenetically diverse reductive dehalogenase-homologous genes in deep subseafloor sedimentary metagenomes.</title>
        <authorList>
            <person name="Kawai M."/>
            <person name="Futagami T."/>
            <person name="Toyoda A."/>
            <person name="Takaki Y."/>
            <person name="Nishi S."/>
            <person name="Hori S."/>
            <person name="Arai W."/>
            <person name="Tsubouchi T."/>
            <person name="Morono Y."/>
            <person name="Uchiyama I."/>
            <person name="Ito T."/>
            <person name="Fujiyama A."/>
            <person name="Inagaki F."/>
            <person name="Takami H."/>
        </authorList>
    </citation>
    <scope>NUCLEOTIDE SEQUENCE</scope>
    <source>
        <strain evidence="1">Expedition CK06-06</strain>
    </source>
</reference>
<gene>
    <name evidence="1" type="ORF">S01H1_20656</name>
</gene>
<sequence length="126" mass="14780">HECKITPKIEFWAHCSNLQAWTENHYDTRIIHSNLGFPLLKELADAGDPIANRVFKDEIAKRFNSKVESVQKFFLEEGYLNYLSNEELQILFKAHFGISEIEKKKYVLVRVYMDDHIPLLEDDPIA</sequence>
<accession>X0T5J7</accession>
<dbReference type="EMBL" id="BARS01011336">
    <property type="protein sequence ID" value="GAF88788.1"/>
    <property type="molecule type" value="Genomic_DNA"/>
</dbReference>
<proteinExistence type="predicted"/>
<name>X0T5J7_9ZZZZ</name>
<organism evidence="1">
    <name type="scientific">marine sediment metagenome</name>
    <dbReference type="NCBI Taxonomy" id="412755"/>
    <lineage>
        <taxon>unclassified sequences</taxon>
        <taxon>metagenomes</taxon>
        <taxon>ecological metagenomes</taxon>
    </lineage>
</organism>
<comment type="caution">
    <text evidence="1">The sequence shown here is derived from an EMBL/GenBank/DDBJ whole genome shotgun (WGS) entry which is preliminary data.</text>
</comment>
<dbReference type="AlphaFoldDB" id="X0T5J7"/>
<evidence type="ECO:0000313" key="1">
    <source>
        <dbReference type="EMBL" id="GAF88788.1"/>
    </source>
</evidence>
<protein>
    <submittedName>
        <fullName evidence="1">Uncharacterized protein</fullName>
    </submittedName>
</protein>
<feature type="non-terminal residue" evidence="1">
    <location>
        <position position="1"/>
    </location>
</feature>